<evidence type="ECO:0000256" key="2">
    <source>
        <dbReference type="ARBA" id="ARBA00023125"/>
    </source>
</evidence>
<keyword evidence="3" id="KW-0804">Transcription</keyword>
<dbReference type="InterPro" id="IPR009057">
    <property type="entry name" value="Homeodomain-like_sf"/>
</dbReference>
<feature type="domain" description="SIS" evidence="5">
    <location>
        <begin position="105"/>
        <end position="247"/>
    </location>
</feature>
<dbReference type="CDD" id="cd05013">
    <property type="entry name" value="SIS_RpiR"/>
    <property type="match status" value="1"/>
</dbReference>
<dbReference type="GO" id="GO:0003700">
    <property type="term" value="F:DNA-binding transcription factor activity"/>
    <property type="evidence" value="ECO:0007669"/>
    <property type="project" value="InterPro"/>
</dbReference>
<sequence>MLDLKKIVDGKHLTPGEMEILRYMVDHVEGLLEKGVRQIARETFTSPSSIMRLSKKLGYGGFVDMVYQLQPMVKGEESGRGESQALEGPLASILSLNGKKSMETFRALLKSPGKYVFLYATGFSGICAEYFSKKLLVKGHKVIYASGSDSIAILESNLEEISMFVTVTKSGETRSVIEKMAVCKEKGIPVVTFTQEMDCSASRMADITFRVRDPQKLDDRNMAFNLFFAETIMLMEYLLTSSSEKED</sequence>
<dbReference type="InterPro" id="IPR046348">
    <property type="entry name" value="SIS_dom_sf"/>
</dbReference>
<dbReference type="GO" id="GO:0003677">
    <property type="term" value="F:DNA binding"/>
    <property type="evidence" value="ECO:0007669"/>
    <property type="project" value="UniProtKB-KW"/>
</dbReference>
<dbReference type="InterPro" id="IPR035472">
    <property type="entry name" value="RpiR-like_SIS"/>
</dbReference>
<keyword evidence="1" id="KW-0805">Transcription regulation</keyword>
<comment type="caution">
    <text evidence="6">The sequence shown here is derived from an EMBL/GenBank/DDBJ whole genome shotgun (WGS) entry which is preliminary data.</text>
</comment>
<dbReference type="RefSeq" id="WP_211802465.1">
    <property type="nucleotide sequence ID" value="NZ_JAGSCS010000019.1"/>
</dbReference>
<organism evidence="6 7">
    <name type="scientific">Proteiniclasticum sediminis</name>
    <dbReference type="NCBI Taxonomy" id="2804028"/>
    <lineage>
        <taxon>Bacteria</taxon>
        <taxon>Bacillati</taxon>
        <taxon>Bacillota</taxon>
        <taxon>Clostridia</taxon>
        <taxon>Eubacteriales</taxon>
        <taxon>Clostridiaceae</taxon>
        <taxon>Proteiniclasticum</taxon>
    </lineage>
</organism>
<dbReference type="InterPro" id="IPR036388">
    <property type="entry name" value="WH-like_DNA-bd_sf"/>
</dbReference>
<gene>
    <name evidence="6" type="ORF">KCG48_12055</name>
</gene>
<feature type="domain" description="HTH rpiR-type" evidence="4">
    <location>
        <begin position="1"/>
        <end position="76"/>
    </location>
</feature>
<evidence type="ECO:0000313" key="7">
    <source>
        <dbReference type="Proteomes" id="UP000675379"/>
    </source>
</evidence>
<dbReference type="Pfam" id="PF01418">
    <property type="entry name" value="HTH_6"/>
    <property type="match status" value="1"/>
</dbReference>
<dbReference type="PANTHER" id="PTHR30514">
    <property type="entry name" value="GLUCOKINASE"/>
    <property type="match status" value="1"/>
</dbReference>
<dbReference type="EMBL" id="JAGSCS010000019">
    <property type="protein sequence ID" value="MBR0577047.1"/>
    <property type="molecule type" value="Genomic_DNA"/>
</dbReference>
<evidence type="ECO:0000313" key="6">
    <source>
        <dbReference type="EMBL" id="MBR0577047.1"/>
    </source>
</evidence>
<dbReference type="SUPFAM" id="SSF46689">
    <property type="entry name" value="Homeodomain-like"/>
    <property type="match status" value="1"/>
</dbReference>
<dbReference type="GO" id="GO:0097367">
    <property type="term" value="F:carbohydrate derivative binding"/>
    <property type="evidence" value="ECO:0007669"/>
    <property type="project" value="InterPro"/>
</dbReference>
<dbReference type="GO" id="GO:1901135">
    <property type="term" value="P:carbohydrate derivative metabolic process"/>
    <property type="evidence" value="ECO:0007669"/>
    <property type="project" value="InterPro"/>
</dbReference>
<dbReference type="SUPFAM" id="SSF53697">
    <property type="entry name" value="SIS domain"/>
    <property type="match status" value="1"/>
</dbReference>
<evidence type="ECO:0000256" key="1">
    <source>
        <dbReference type="ARBA" id="ARBA00023015"/>
    </source>
</evidence>
<proteinExistence type="predicted"/>
<dbReference type="Gene3D" id="3.40.50.10490">
    <property type="entry name" value="Glucose-6-phosphate isomerase like protein, domain 1"/>
    <property type="match status" value="1"/>
</dbReference>
<dbReference type="Gene3D" id="1.10.10.10">
    <property type="entry name" value="Winged helix-like DNA-binding domain superfamily/Winged helix DNA-binding domain"/>
    <property type="match status" value="1"/>
</dbReference>
<protein>
    <submittedName>
        <fullName evidence="6">MurR/RpiR family transcriptional regulator</fullName>
    </submittedName>
</protein>
<name>A0A941HSA1_9CLOT</name>
<dbReference type="Proteomes" id="UP000675379">
    <property type="component" value="Unassembled WGS sequence"/>
</dbReference>
<dbReference type="PANTHER" id="PTHR30514:SF21">
    <property type="entry name" value="RPIR-FAMILY TRANSCRIPTIONAL REGULATOR"/>
    <property type="match status" value="1"/>
</dbReference>
<dbReference type="InterPro" id="IPR001347">
    <property type="entry name" value="SIS_dom"/>
</dbReference>
<accession>A0A941HSA1</accession>
<dbReference type="PROSITE" id="PS51464">
    <property type="entry name" value="SIS"/>
    <property type="match status" value="1"/>
</dbReference>
<keyword evidence="7" id="KW-1185">Reference proteome</keyword>
<dbReference type="AlphaFoldDB" id="A0A941HSA1"/>
<evidence type="ECO:0000256" key="3">
    <source>
        <dbReference type="ARBA" id="ARBA00023163"/>
    </source>
</evidence>
<dbReference type="InterPro" id="IPR000281">
    <property type="entry name" value="HTH_RpiR"/>
</dbReference>
<evidence type="ECO:0000259" key="5">
    <source>
        <dbReference type="PROSITE" id="PS51464"/>
    </source>
</evidence>
<keyword evidence="2" id="KW-0238">DNA-binding</keyword>
<dbReference type="InterPro" id="IPR047640">
    <property type="entry name" value="RpiR-like"/>
</dbReference>
<reference evidence="6" key="1">
    <citation type="submission" date="2021-04" db="EMBL/GenBank/DDBJ databases">
        <title>Proteiniclasticum sedimins sp. nov., an obligate anaerobic bacterium isolated from anaerobic sludge.</title>
        <authorList>
            <person name="Liu J."/>
        </authorList>
    </citation>
    <scope>NUCLEOTIDE SEQUENCE</scope>
    <source>
        <strain evidence="6">BAD-10</strain>
    </source>
</reference>
<dbReference type="Pfam" id="PF01380">
    <property type="entry name" value="SIS"/>
    <property type="match status" value="1"/>
</dbReference>
<dbReference type="PROSITE" id="PS51071">
    <property type="entry name" value="HTH_RPIR"/>
    <property type="match status" value="1"/>
</dbReference>
<evidence type="ECO:0000259" key="4">
    <source>
        <dbReference type="PROSITE" id="PS51071"/>
    </source>
</evidence>